<dbReference type="EMBL" id="SAXX01000024">
    <property type="protein sequence ID" value="TXJ30145.1"/>
    <property type="molecule type" value="Genomic_DNA"/>
</dbReference>
<dbReference type="Pfam" id="PF01740">
    <property type="entry name" value="STAS"/>
    <property type="match status" value="1"/>
</dbReference>
<comment type="caution">
    <text evidence="13">The sequence shown here is derived from an EMBL/GenBank/DDBJ whole genome shotgun (WGS) entry which is preliminary data.</text>
</comment>
<reference evidence="13" key="2">
    <citation type="submission" date="2019-01" db="EMBL/GenBank/DDBJ databases">
        <authorList>
            <person name="Thorell K."/>
        </authorList>
    </citation>
    <scope>NUCLEOTIDE SEQUENCE</scope>
    <source>
        <strain evidence="5">513A</strain>
        <strain evidence="15">PC2022III</strain>
        <strain evidence="14">PC2777IV</strain>
        <strain evidence="13">PC3053II</strain>
        <strain evidence="11">PC3714II</strain>
        <strain evidence="12">PC3939II</strain>
        <strain evidence="10">PC3997IV</strain>
        <strain evidence="9">PC4580III</strain>
        <strain evidence="6">PC4597II</strain>
        <strain evidence="8">PC5099IV</strain>
        <strain evidence="7">PC5538III-lc</strain>
        <strain evidence="4">W1</strain>
    </source>
</reference>
<dbReference type="EMBL" id="SAYI01000023">
    <property type="protein sequence ID" value="TXJ53383.1"/>
    <property type="molecule type" value="Genomic_DNA"/>
</dbReference>
<evidence type="ECO:0000313" key="19">
    <source>
        <dbReference type="Proteomes" id="UP000322659"/>
    </source>
</evidence>
<feature type="domain" description="STAS" evidence="3">
    <location>
        <begin position="1"/>
        <end position="110"/>
    </location>
</feature>
<sequence>MSLKIEDKGKAKVVSLSGKMDVGLSMTVESELEELVDSGGINLILEISNVEYLSSSGIRVFIAIMRKIKDKQGKIVLADVPETIKKILRTVDLEDLFEVYDSVDKALESF</sequence>
<dbReference type="EMBL" id="SAXZ01000015">
    <property type="protein sequence ID" value="TXJ30565.1"/>
    <property type="molecule type" value="Genomic_DNA"/>
</dbReference>
<evidence type="ECO:0000313" key="7">
    <source>
        <dbReference type="EMBL" id="TXJ30145.1"/>
    </source>
</evidence>
<dbReference type="Proteomes" id="UP000325002">
    <property type="component" value="Unassembled WGS sequence"/>
</dbReference>
<dbReference type="PANTHER" id="PTHR33495">
    <property type="entry name" value="ANTI-SIGMA FACTOR ANTAGONIST TM_1081-RELATED-RELATED"/>
    <property type="match status" value="1"/>
</dbReference>
<dbReference type="Proteomes" id="UP000324574">
    <property type="component" value="Unassembled WGS sequence"/>
</dbReference>
<evidence type="ECO:0000313" key="10">
    <source>
        <dbReference type="EMBL" id="TXJ40496.1"/>
    </source>
</evidence>
<evidence type="ECO:0000256" key="2">
    <source>
        <dbReference type="RuleBase" id="RU003749"/>
    </source>
</evidence>
<evidence type="ECO:0000313" key="20">
    <source>
        <dbReference type="Proteomes" id="UP000322814"/>
    </source>
</evidence>
<dbReference type="Proteomes" id="UP000322659">
    <property type="component" value="Unassembled WGS sequence"/>
</dbReference>
<dbReference type="InterPro" id="IPR003658">
    <property type="entry name" value="Anti-sigma_ant"/>
</dbReference>
<evidence type="ECO:0000313" key="25">
    <source>
        <dbReference type="Proteomes" id="UP000325002"/>
    </source>
</evidence>
<evidence type="ECO:0000313" key="13">
    <source>
        <dbReference type="EMBL" id="TXJ53383.1"/>
    </source>
</evidence>
<evidence type="ECO:0000313" key="17">
    <source>
        <dbReference type="Proteomes" id="UP000322307"/>
    </source>
</evidence>
<dbReference type="EMBL" id="SAYG01000007">
    <property type="protein sequence ID" value="TXJ44892.1"/>
    <property type="molecule type" value="Genomic_DNA"/>
</dbReference>
<dbReference type="Proteomes" id="UP000322188">
    <property type="component" value="Unassembled WGS sequence"/>
</dbReference>
<protein>
    <recommendedName>
        <fullName evidence="2">Anti-sigma factor antagonist</fullName>
    </recommendedName>
</protein>
<evidence type="ECO:0000313" key="22">
    <source>
        <dbReference type="Proteomes" id="UP000324574"/>
    </source>
</evidence>
<dbReference type="PROSITE" id="PS50801">
    <property type="entry name" value="STAS"/>
    <property type="match status" value="1"/>
</dbReference>
<dbReference type="Proteomes" id="UP000322307">
    <property type="component" value="Unassembled WGS sequence"/>
</dbReference>
<evidence type="ECO:0000313" key="27">
    <source>
        <dbReference type="Proteomes" id="UP000325116"/>
    </source>
</evidence>
<dbReference type="SUPFAM" id="SSF52091">
    <property type="entry name" value="SpoIIaa-like"/>
    <property type="match status" value="1"/>
</dbReference>
<evidence type="ECO:0000313" key="23">
    <source>
        <dbReference type="Proteomes" id="UP000324638"/>
    </source>
</evidence>
<evidence type="ECO:0000256" key="1">
    <source>
        <dbReference type="ARBA" id="ARBA00009013"/>
    </source>
</evidence>
<evidence type="ECO:0000313" key="18">
    <source>
        <dbReference type="Proteomes" id="UP000322327"/>
    </source>
</evidence>
<dbReference type="RefSeq" id="WP_021958646.1">
    <property type="nucleotide sequence ID" value="NZ_CATXRK010000018.1"/>
</dbReference>
<dbReference type="EMBL" id="SAYK01000006">
    <property type="protein sequence ID" value="TXJ60083.1"/>
    <property type="molecule type" value="Genomic_DNA"/>
</dbReference>
<dbReference type="NCBIfam" id="TIGR00377">
    <property type="entry name" value="ant_ant_sig"/>
    <property type="match status" value="1"/>
</dbReference>
<evidence type="ECO:0000313" key="12">
    <source>
        <dbReference type="EMBL" id="TXJ52489.1"/>
    </source>
</evidence>
<dbReference type="GeneID" id="61067196"/>
<evidence type="ECO:0000313" key="5">
    <source>
        <dbReference type="EMBL" id="TXJ20828.1"/>
    </source>
</evidence>
<organism evidence="13 18">
    <name type="scientific">Brachyspira aalborgi</name>
    <dbReference type="NCBI Taxonomy" id="29522"/>
    <lineage>
        <taxon>Bacteria</taxon>
        <taxon>Pseudomonadati</taxon>
        <taxon>Spirochaetota</taxon>
        <taxon>Spirochaetia</taxon>
        <taxon>Brachyspirales</taxon>
        <taxon>Brachyspiraceae</taxon>
        <taxon>Brachyspira</taxon>
    </lineage>
</organism>
<reference evidence="16 17" key="1">
    <citation type="journal article" date="1992" name="Lakartidningen">
        <title>[Penicillin V and not amoxicillin is the first choice preparation in acute otitis].</title>
        <authorList>
            <person name="Kamme C."/>
            <person name="Lundgren K."/>
            <person name="Prellner K."/>
        </authorList>
    </citation>
    <scope>NUCLEOTIDE SEQUENCE [LARGE SCALE GENOMIC DNA]</scope>
    <source>
        <strain evidence="5 23">513A</strain>
        <strain evidence="15 16">PC2022III</strain>
        <strain evidence="14 26">PC2777IV</strain>
        <strain evidence="13 18">PC3053II</strain>
        <strain evidence="11 22">PC3714II</strain>
        <strain evidence="12 17">PC3939II</strain>
        <strain evidence="10 25">PC3997IV</strain>
        <strain evidence="9 20">PC4580III</strain>
        <strain evidence="6 21">PC4597II</strain>
        <strain evidence="8 19">PC5099IV</strain>
        <strain evidence="7 24">PC5538III-lc</strain>
        <strain evidence="4 27">W1</strain>
    </source>
</reference>
<dbReference type="EMBL" id="SAYB01000003">
    <property type="protein sequence ID" value="TXJ37893.1"/>
    <property type="molecule type" value="Genomic_DNA"/>
</dbReference>
<dbReference type="EMBL" id="SAXU01000001">
    <property type="protein sequence ID" value="TXJ20828.1"/>
    <property type="molecule type" value="Genomic_DNA"/>
</dbReference>
<evidence type="ECO:0000313" key="4">
    <source>
        <dbReference type="EMBL" id="TXJ12436.1"/>
    </source>
</evidence>
<dbReference type="Proteomes" id="UP000324707">
    <property type="component" value="Unassembled WGS sequence"/>
</dbReference>
<gene>
    <name evidence="14" type="ORF">EPJ67_04700</name>
    <name evidence="7" type="ORF">EPJ69_11295</name>
    <name evidence="11" type="ORF">EPJ70_06890</name>
    <name evidence="8" type="ORF">EPJ71_11490</name>
    <name evidence="6" type="ORF">EPJ73_05335</name>
    <name evidence="15" type="ORF">EPJ74_07690</name>
    <name evidence="13" type="ORF">EPJ76_11795</name>
    <name evidence="9" type="ORF">EPJ78_04060</name>
    <name evidence="5" type="ORF">EPJ79_06735</name>
    <name evidence="4" type="ORF">EPJ80_06530</name>
    <name evidence="10" type="ORF">EPJ81_02240</name>
    <name evidence="12" type="ORF">EPJ84_02385</name>
</gene>
<dbReference type="EMBL" id="SAYE01000005">
    <property type="protein sequence ID" value="TXJ52489.1"/>
    <property type="molecule type" value="Genomic_DNA"/>
</dbReference>
<accession>A0A5C8FIN8</accession>
<dbReference type="AlphaFoldDB" id="A0A5C8FIN8"/>
<dbReference type="Gene3D" id="3.30.750.24">
    <property type="entry name" value="STAS domain"/>
    <property type="match status" value="1"/>
</dbReference>
<dbReference type="Proteomes" id="UP000325013">
    <property type="component" value="Unassembled WGS sequence"/>
</dbReference>
<dbReference type="InterPro" id="IPR036513">
    <property type="entry name" value="STAS_dom_sf"/>
</dbReference>
<dbReference type="EMBL" id="SAYA01000017">
    <property type="protein sequence ID" value="TXJ26067.1"/>
    <property type="molecule type" value="Genomic_DNA"/>
</dbReference>
<dbReference type="EMBL" id="SAYD01000008">
    <property type="protein sequence ID" value="TXJ40496.1"/>
    <property type="molecule type" value="Genomic_DNA"/>
</dbReference>
<dbReference type="CDD" id="cd07043">
    <property type="entry name" value="STAS_anti-anti-sigma_factors"/>
    <property type="match status" value="1"/>
</dbReference>
<dbReference type="Proteomes" id="UP000324336">
    <property type="component" value="Unassembled WGS sequence"/>
</dbReference>
<evidence type="ECO:0000313" key="16">
    <source>
        <dbReference type="Proteomes" id="UP000322188"/>
    </source>
</evidence>
<comment type="similarity">
    <text evidence="1 2">Belongs to the anti-sigma-factor antagonist family.</text>
</comment>
<dbReference type="OrthoDB" id="9793697at2"/>
<evidence type="ECO:0000313" key="15">
    <source>
        <dbReference type="EMBL" id="TXJ60083.1"/>
    </source>
</evidence>
<evidence type="ECO:0000313" key="21">
    <source>
        <dbReference type="Proteomes" id="UP000324336"/>
    </source>
</evidence>
<dbReference type="InterPro" id="IPR002645">
    <property type="entry name" value="STAS_dom"/>
</dbReference>
<evidence type="ECO:0000313" key="6">
    <source>
        <dbReference type="EMBL" id="TXJ26067.1"/>
    </source>
</evidence>
<evidence type="ECO:0000313" key="24">
    <source>
        <dbReference type="Proteomes" id="UP000324707"/>
    </source>
</evidence>
<evidence type="ECO:0000313" key="14">
    <source>
        <dbReference type="EMBL" id="TXJ57429.1"/>
    </source>
</evidence>
<dbReference type="EMBL" id="SAXT01000004">
    <property type="protein sequence ID" value="TXJ12436.1"/>
    <property type="molecule type" value="Genomic_DNA"/>
</dbReference>
<dbReference type="EMBL" id="SAYJ01000012">
    <property type="protein sequence ID" value="TXJ57429.1"/>
    <property type="molecule type" value="Genomic_DNA"/>
</dbReference>
<proteinExistence type="inferred from homology"/>
<evidence type="ECO:0000313" key="8">
    <source>
        <dbReference type="EMBL" id="TXJ30565.1"/>
    </source>
</evidence>
<keyword evidence="19" id="KW-1185">Reference proteome</keyword>
<dbReference type="Proteomes" id="UP000322327">
    <property type="component" value="Unassembled WGS sequence"/>
</dbReference>
<dbReference type="GO" id="GO:0043856">
    <property type="term" value="F:anti-sigma factor antagonist activity"/>
    <property type="evidence" value="ECO:0007669"/>
    <property type="project" value="InterPro"/>
</dbReference>
<evidence type="ECO:0000313" key="9">
    <source>
        <dbReference type="EMBL" id="TXJ37893.1"/>
    </source>
</evidence>
<evidence type="ECO:0000313" key="26">
    <source>
        <dbReference type="Proteomes" id="UP000325013"/>
    </source>
</evidence>
<dbReference type="Proteomes" id="UP000325116">
    <property type="component" value="Unassembled WGS sequence"/>
</dbReference>
<evidence type="ECO:0000259" key="3">
    <source>
        <dbReference type="PROSITE" id="PS50801"/>
    </source>
</evidence>
<dbReference type="Proteomes" id="UP000322814">
    <property type="component" value="Unassembled WGS sequence"/>
</dbReference>
<name>A0A5C8FIN8_9SPIR</name>
<evidence type="ECO:0000313" key="11">
    <source>
        <dbReference type="EMBL" id="TXJ44892.1"/>
    </source>
</evidence>
<dbReference type="Proteomes" id="UP000324638">
    <property type="component" value="Unassembled WGS sequence"/>
</dbReference>